<evidence type="ECO:0000256" key="6">
    <source>
        <dbReference type="ARBA" id="ARBA00022840"/>
    </source>
</evidence>
<evidence type="ECO:0000259" key="8">
    <source>
        <dbReference type="Pfam" id="PF00696"/>
    </source>
</evidence>
<keyword evidence="3" id="KW-0808">Transferase</keyword>
<evidence type="ECO:0000256" key="5">
    <source>
        <dbReference type="ARBA" id="ARBA00022777"/>
    </source>
</evidence>
<dbReference type="PANTHER" id="PTHR23342:SF0">
    <property type="entry name" value="N-ACETYLGLUTAMATE SYNTHASE, MITOCHONDRIAL"/>
    <property type="match status" value="1"/>
</dbReference>
<reference evidence="9" key="1">
    <citation type="submission" date="2020-05" db="EMBL/GenBank/DDBJ databases">
        <authorList>
            <person name="Chiriac C."/>
            <person name="Salcher M."/>
            <person name="Ghai R."/>
            <person name="Kavagutti S V."/>
        </authorList>
    </citation>
    <scope>NUCLEOTIDE SEQUENCE</scope>
</reference>
<evidence type="ECO:0000313" key="9">
    <source>
        <dbReference type="EMBL" id="CAB4878129.1"/>
    </source>
</evidence>
<gene>
    <name evidence="9" type="ORF">UFOPK3461_00728</name>
</gene>
<dbReference type="PIRSF" id="PIRSF000728">
    <property type="entry name" value="NAGK"/>
    <property type="match status" value="1"/>
</dbReference>
<keyword evidence="6" id="KW-0067">ATP-binding</keyword>
<dbReference type="GO" id="GO:0006526">
    <property type="term" value="P:L-arginine biosynthetic process"/>
    <property type="evidence" value="ECO:0007669"/>
    <property type="project" value="UniProtKB-KW"/>
</dbReference>
<evidence type="ECO:0000256" key="7">
    <source>
        <dbReference type="ARBA" id="ARBA00029440"/>
    </source>
</evidence>
<organism evidence="9">
    <name type="scientific">freshwater metagenome</name>
    <dbReference type="NCBI Taxonomy" id="449393"/>
    <lineage>
        <taxon>unclassified sequences</taxon>
        <taxon>metagenomes</taxon>
        <taxon>ecological metagenomes</taxon>
    </lineage>
</organism>
<evidence type="ECO:0000256" key="3">
    <source>
        <dbReference type="ARBA" id="ARBA00022679"/>
    </source>
</evidence>
<dbReference type="Pfam" id="PF00696">
    <property type="entry name" value="AA_kinase"/>
    <property type="match status" value="1"/>
</dbReference>
<dbReference type="GO" id="GO:0005737">
    <property type="term" value="C:cytoplasm"/>
    <property type="evidence" value="ECO:0007669"/>
    <property type="project" value="InterPro"/>
</dbReference>
<feature type="domain" description="Aspartate/glutamate/uridylate kinase" evidence="8">
    <location>
        <begin position="2"/>
        <end position="206"/>
    </location>
</feature>
<keyword evidence="1" id="KW-0055">Arginine biosynthesis</keyword>
<evidence type="ECO:0000256" key="4">
    <source>
        <dbReference type="ARBA" id="ARBA00022741"/>
    </source>
</evidence>
<dbReference type="InterPro" id="IPR001057">
    <property type="entry name" value="Glu/AcGlu_kinase"/>
</dbReference>
<sequence length="227" mass="23124">MHGGGPQVDIALKSDGIPTELVGGFRITTPEILEVVERVLSGEVGPAVAASLKLVGVKAQAVSGMKSKTLFAKKLRKLVDGTPADLGLAGEIVRVDTSFINSLLKDGITPVVSPTASNENGEGGLNVNGDISAAAIAGALGANSLIIMTDVEGIYRSWPDKNSLISEISAAELESMKATFEKGMAPKVKACLDAIAGGAKAVRIIDGTNPDAFSRALSGVGGTLVTK</sequence>
<dbReference type="InterPro" id="IPR036393">
    <property type="entry name" value="AceGlu_kinase-like_sf"/>
</dbReference>
<dbReference type="Gene3D" id="3.40.1160.10">
    <property type="entry name" value="Acetylglutamate kinase-like"/>
    <property type="match status" value="1"/>
</dbReference>
<keyword evidence="4" id="KW-0547">Nucleotide-binding</keyword>
<dbReference type="InterPro" id="IPR001048">
    <property type="entry name" value="Asp/Glu/Uridylate_kinase"/>
</dbReference>
<name>A0A6J7EC75_9ZZZZ</name>
<accession>A0A6J7EC75</accession>
<dbReference type="GO" id="GO:0005524">
    <property type="term" value="F:ATP binding"/>
    <property type="evidence" value="ECO:0007669"/>
    <property type="project" value="UniProtKB-KW"/>
</dbReference>
<protein>
    <submittedName>
        <fullName evidence="9">Unannotated protein</fullName>
    </submittedName>
</protein>
<keyword evidence="2" id="KW-0028">Amino-acid biosynthesis</keyword>
<dbReference type="GO" id="GO:0003991">
    <property type="term" value="F:acetylglutamate kinase activity"/>
    <property type="evidence" value="ECO:0007669"/>
    <property type="project" value="TreeGrafter"/>
</dbReference>
<comment type="pathway">
    <text evidence="7">Amino-acid biosynthesis.</text>
</comment>
<proteinExistence type="predicted"/>
<dbReference type="AlphaFoldDB" id="A0A6J7EC75"/>
<evidence type="ECO:0000256" key="1">
    <source>
        <dbReference type="ARBA" id="ARBA00022571"/>
    </source>
</evidence>
<evidence type="ECO:0000256" key="2">
    <source>
        <dbReference type="ARBA" id="ARBA00022605"/>
    </source>
</evidence>
<dbReference type="EMBL" id="CAFBLW010000056">
    <property type="protein sequence ID" value="CAB4878129.1"/>
    <property type="molecule type" value="Genomic_DNA"/>
</dbReference>
<dbReference type="InterPro" id="IPR004662">
    <property type="entry name" value="AcgluKinase_fam"/>
</dbReference>
<dbReference type="PANTHER" id="PTHR23342">
    <property type="entry name" value="N-ACETYLGLUTAMATE SYNTHASE"/>
    <property type="match status" value="1"/>
</dbReference>
<dbReference type="SUPFAM" id="SSF53633">
    <property type="entry name" value="Carbamate kinase-like"/>
    <property type="match status" value="1"/>
</dbReference>
<keyword evidence="5" id="KW-0418">Kinase</keyword>
<dbReference type="PRINTS" id="PR00474">
    <property type="entry name" value="GLU5KINASE"/>
</dbReference>
<dbReference type="NCBIfam" id="TIGR00761">
    <property type="entry name" value="argB"/>
    <property type="match status" value="1"/>
</dbReference>